<evidence type="ECO:0000256" key="5">
    <source>
        <dbReference type="SAM" id="MobiDB-lite"/>
    </source>
</evidence>
<evidence type="ECO:0000256" key="6">
    <source>
        <dbReference type="SAM" id="Phobius"/>
    </source>
</evidence>
<feature type="transmembrane region" description="Helical" evidence="6">
    <location>
        <begin position="475"/>
        <end position="496"/>
    </location>
</feature>
<name>A0A2N5T1P6_9BASI</name>
<dbReference type="GO" id="GO:0055085">
    <property type="term" value="P:transmembrane transport"/>
    <property type="evidence" value="ECO:0007669"/>
    <property type="project" value="InterPro"/>
</dbReference>
<keyword evidence="2 6" id="KW-0812">Transmembrane</keyword>
<evidence type="ECO:0000256" key="3">
    <source>
        <dbReference type="ARBA" id="ARBA00022989"/>
    </source>
</evidence>
<feature type="region of interest" description="Disordered" evidence="5">
    <location>
        <begin position="189"/>
        <end position="214"/>
    </location>
</feature>
<dbReference type="InterPro" id="IPR004776">
    <property type="entry name" value="Mem_transp_PIN-like"/>
</dbReference>
<dbReference type="OrthoDB" id="2499604at2759"/>
<evidence type="ECO:0000313" key="7">
    <source>
        <dbReference type="EMBL" id="PLW19395.1"/>
    </source>
</evidence>
<feature type="transmembrane region" description="Helical" evidence="6">
    <location>
        <begin position="436"/>
        <end position="455"/>
    </location>
</feature>
<reference evidence="7 9" key="1">
    <citation type="submission" date="2017-11" db="EMBL/GenBank/DDBJ databases">
        <title>De novo assembly and phasing of dikaryotic genomes from two isolates of Puccinia coronata f. sp. avenae, the causal agent of oat crown rust.</title>
        <authorList>
            <person name="Miller M.E."/>
            <person name="Zhang Y."/>
            <person name="Omidvar V."/>
            <person name="Sperschneider J."/>
            <person name="Schwessinger B."/>
            <person name="Raley C."/>
            <person name="Palmer J.M."/>
            <person name="Garnica D."/>
            <person name="Upadhyaya N."/>
            <person name="Rathjen J."/>
            <person name="Taylor J.M."/>
            <person name="Park R.F."/>
            <person name="Dodds P.N."/>
            <person name="Hirsch C.D."/>
            <person name="Kianian S.F."/>
            <person name="Figueroa M."/>
        </authorList>
    </citation>
    <scope>NUCLEOTIDE SEQUENCE [LARGE SCALE GENOMIC DNA]</scope>
    <source>
        <strain evidence="7">12NC29</strain>
    </source>
</reference>
<evidence type="ECO:0000313" key="9">
    <source>
        <dbReference type="Proteomes" id="UP000235388"/>
    </source>
</evidence>
<dbReference type="AlphaFoldDB" id="A0A2N5T1P6"/>
<keyword evidence="9" id="KW-1185">Reference proteome</keyword>
<evidence type="ECO:0008006" key="10">
    <source>
        <dbReference type="Google" id="ProtNLM"/>
    </source>
</evidence>
<feature type="transmembrane region" description="Helical" evidence="6">
    <location>
        <begin position="46"/>
        <end position="64"/>
    </location>
</feature>
<dbReference type="Proteomes" id="UP000235388">
    <property type="component" value="Unassembled WGS sequence"/>
</dbReference>
<keyword evidence="3 6" id="KW-1133">Transmembrane helix</keyword>
<feature type="transmembrane region" description="Helical" evidence="6">
    <location>
        <begin position="70"/>
        <end position="94"/>
    </location>
</feature>
<dbReference type="Pfam" id="PF03547">
    <property type="entry name" value="Mem_trans"/>
    <property type="match status" value="1"/>
</dbReference>
<feature type="compositionally biased region" description="Basic and acidic residues" evidence="5">
    <location>
        <begin position="203"/>
        <end position="213"/>
    </location>
</feature>
<dbReference type="EMBL" id="PGCJ01000813">
    <property type="protein sequence ID" value="PLW19395.1"/>
    <property type="molecule type" value="Genomic_DNA"/>
</dbReference>
<evidence type="ECO:0000256" key="2">
    <source>
        <dbReference type="ARBA" id="ARBA00022692"/>
    </source>
</evidence>
<sequence>MDLNIAAVICTVAESILQIATFCLIGYIAARRGILDVKVRRQMSRVNVAVFTPALMFSKVAFSLTPQMLAQLWVIPVGYLALSGVSAGIAWGLGKCFGLSKIRRNLAVAGATFMNSNTLPIALMQTMSSSLSLKWKADDTRAKALDRSFQYLVLCAVLGALLRWSVGITLLNSSDEPAGEAQAKQVSIKAKPASAAEGNVDEAGSHHPHEPISRPETLVVSPFHRDSKYLVPPTPLTAVSMYDLQAPTPSTAGNQSEFQKDILGIENETELLSSKKRNTRKMNLISKSRRALCCKMGNLKTRLSIPKKTIEALDELLNPPLVSSIAAIIVACIAPLQSGLAKIKPLREFISTAGAVAIPLTLVLLGAFFYRAPKGSQPQTEDERTESRKEKRRESRKKLIDIALTLSVRHIITPLIMLPILAVVCQHSKDEVFHDPVFILSATLIIGAPPAITLAQMTAKANLDFFDEMVSKLLLWSYSLATPITTVFLVLGAMLIHKSTL</sequence>
<feature type="transmembrane region" description="Helical" evidence="6">
    <location>
        <begin position="6"/>
        <end position="30"/>
    </location>
</feature>
<dbReference type="STRING" id="200324.A0A2N5T1P6"/>
<evidence type="ECO:0000256" key="1">
    <source>
        <dbReference type="ARBA" id="ARBA00004141"/>
    </source>
</evidence>
<feature type="transmembrane region" description="Helical" evidence="6">
    <location>
        <begin position="106"/>
        <end position="128"/>
    </location>
</feature>
<dbReference type="GO" id="GO:0005783">
    <property type="term" value="C:endoplasmic reticulum"/>
    <property type="evidence" value="ECO:0007669"/>
    <property type="project" value="TreeGrafter"/>
</dbReference>
<feature type="transmembrane region" description="Helical" evidence="6">
    <location>
        <begin position="349"/>
        <end position="370"/>
    </location>
</feature>
<feature type="transmembrane region" description="Helical" evidence="6">
    <location>
        <begin position="399"/>
        <end position="424"/>
    </location>
</feature>
<dbReference type="EMBL" id="PGCJ01000002">
    <property type="protein sequence ID" value="PLW58595.1"/>
    <property type="molecule type" value="Genomic_DNA"/>
</dbReference>
<evidence type="ECO:0000256" key="4">
    <source>
        <dbReference type="ARBA" id="ARBA00023136"/>
    </source>
</evidence>
<dbReference type="PANTHER" id="PTHR31794">
    <property type="entry name" value="AUXIN EFFLUX TRANSPORTER FAMILY PROTEIN (EUROFUNG)"/>
    <property type="match status" value="1"/>
</dbReference>
<organism evidence="7 9">
    <name type="scientific">Puccinia coronata f. sp. avenae</name>
    <dbReference type="NCBI Taxonomy" id="200324"/>
    <lineage>
        <taxon>Eukaryota</taxon>
        <taxon>Fungi</taxon>
        <taxon>Dikarya</taxon>
        <taxon>Basidiomycota</taxon>
        <taxon>Pucciniomycotina</taxon>
        <taxon>Pucciniomycetes</taxon>
        <taxon>Pucciniales</taxon>
        <taxon>Pucciniaceae</taxon>
        <taxon>Puccinia</taxon>
    </lineage>
</organism>
<keyword evidence="4 6" id="KW-0472">Membrane</keyword>
<protein>
    <recommendedName>
        <fullName evidence="10">Auxin efflux carrier</fullName>
    </recommendedName>
</protein>
<proteinExistence type="predicted"/>
<feature type="transmembrane region" description="Helical" evidence="6">
    <location>
        <begin position="148"/>
        <end position="166"/>
    </location>
</feature>
<dbReference type="GO" id="GO:0016020">
    <property type="term" value="C:membrane"/>
    <property type="evidence" value="ECO:0007669"/>
    <property type="project" value="UniProtKB-SubCell"/>
</dbReference>
<comment type="caution">
    <text evidence="7">The sequence shown here is derived from an EMBL/GenBank/DDBJ whole genome shotgun (WGS) entry which is preliminary data.</text>
</comment>
<evidence type="ECO:0000313" key="8">
    <source>
        <dbReference type="EMBL" id="PLW58595.1"/>
    </source>
</evidence>
<gene>
    <name evidence="8" type="ORF">PCANC_00092</name>
    <name evidence="7" type="ORF">PCANC_06367</name>
</gene>
<comment type="subcellular location">
    <subcellularLocation>
        <location evidence="1">Membrane</location>
        <topology evidence="1">Multi-pass membrane protein</topology>
    </subcellularLocation>
</comment>
<dbReference type="PANTHER" id="PTHR31794:SF2">
    <property type="entry name" value="AUXIN EFFLUX TRANSPORTER FAMILY PROTEIN (EUROFUNG)"/>
    <property type="match status" value="1"/>
</dbReference>
<accession>A0A2N5T1P6</accession>